<evidence type="ECO:0000256" key="2">
    <source>
        <dbReference type="ARBA" id="ARBA00005336"/>
    </source>
</evidence>
<keyword evidence="9" id="KW-1185">Reference proteome</keyword>
<dbReference type="InterPro" id="IPR036962">
    <property type="entry name" value="Glyco_hydro_3_N_sf"/>
</dbReference>
<dbReference type="PANTHER" id="PTHR30620">
    <property type="entry name" value="PERIPLASMIC BETA-GLUCOSIDASE-RELATED"/>
    <property type="match status" value="1"/>
</dbReference>
<dbReference type="AlphaFoldDB" id="A0A1H3FEW4"/>
<dbReference type="InterPro" id="IPR002772">
    <property type="entry name" value="Glyco_hydro_3_C"/>
</dbReference>
<evidence type="ECO:0000313" key="8">
    <source>
        <dbReference type="EMBL" id="SDX89643.1"/>
    </source>
</evidence>
<dbReference type="PANTHER" id="PTHR30620:SF16">
    <property type="entry name" value="LYSOSOMAL BETA GLUCOSIDASE"/>
    <property type="match status" value="1"/>
</dbReference>
<keyword evidence="6" id="KW-0326">Glycosidase</keyword>
<feature type="domain" description="Fibronectin type III-like" evidence="7">
    <location>
        <begin position="668"/>
        <end position="737"/>
    </location>
</feature>
<dbReference type="RefSeq" id="WP_090125585.1">
    <property type="nucleotide sequence ID" value="NZ_FNNJ01000011.1"/>
</dbReference>
<dbReference type="GO" id="GO:0009251">
    <property type="term" value="P:glucan catabolic process"/>
    <property type="evidence" value="ECO:0007669"/>
    <property type="project" value="TreeGrafter"/>
</dbReference>
<comment type="similarity">
    <text evidence="2">Belongs to the glycosyl hydrolase 3 family.</text>
</comment>
<dbReference type="Gene3D" id="3.20.20.300">
    <property type="entry name" value="Glycoside hydrolase, family 3, N-terminal domain"/>
    <property type="match status" value="1"/>
</dbReference>
<dbReference type="Gene3D" id="3.40.50.1700">
    <property type="entry name" value="Glycoside hydrolase family 3 C-terminal domain"/>
    <property type="match status" value="1"/>
</dbReference>
<dbReference type="InterPro" id="IPR026891">
    <property type="entry name" value="Fn3-like"/>
</dbReference>
<evidence type="ECO:0000256" key="3">
    <source>
        <dbReference type="ARBA" id="ARBA00012744"/>
    </source>
</evidence>
<dbReference type="InterPro" id="IPR001764">
    <property type="entry name" value="Glyco_hydro_3_N"/>
</dbReference>
<evidence type="ECO:0000256" key="6">
    <source>
        <dbReference type="ARBA" id="ARBA00023295"/>
    </source>
</evidence>
<dbReference type="FunFam" id="2.60.40.10:FF:000495">
    <property type="entry name" value="Periplasmic beta-glucosidase"/>
    <property type="match status" value="1"/>
</dbReference>
<dbReference type="Pfam" id="PF14310">
    <property type="entry name" value="Fn3-like"/>
    <property type="match status" value="1"/>
</dbReference>
<dbReference type="PRINTS" id="PR00133">
    <property type="entry name" value="GLHYDRLASE3"/>
</dbReference>
<dbReference type="PROSITE" id="PS51257">
    <property type="entry name" value="PROKAR_LIPOPROTEIN"/>
    <property type="match status" value="1"/>
</dbReference>
<reference evidence="8 9" key="1">
    <citation type="submission" date="2016-10" db="EMBL/GenBank/DDBJ databases">
        <authorList>
            <person name="de Groot N.N."/>
        </authorList>
    </citation>
    <scope>NUCLEOTIDE SEQUENCE [LARGE SCALE GENOMIC DNA]</scope>
    <source>
        <strain evidence="8 9">DSM 24956</strain>
    </source>
</reference>
<dbReference type="InterPro" id="IPR051915">
    <property type="entry name" value="Cellulose_Degrad_GH3"/>
</dbReference>
<dbReference type="InterPro" id="IPR017853">
    <property type="entry name" value="GH"/>
</dbReference>
<evidence type="ECO:0000256" key="5">
    <source>
        <dbReference type="ARBA" id="ARBA00022801"/>
    </source>
</evidence>
<accession>A0A1H3FEW4</accession>
<dbReference type="SUPFAM" id="SSF51445">
    <property type="entry name" value="(Trans)glycosidases"/>
    <property type="match status" value="1"/>
</dbReference>
<dbReference type="GO" id="GO:0008422">
    <property type="term" value="F:beta-glucosidase activity"/>
    <property type="evidence" value="ECO:0007669"/>
    <property type="project" value="UniProtKB-EC"/>
</dbReference>
<dbReference type="FunFam" id="3.20.20.300:FF:000007">
    <property type="entry name" value="Lysosomal beta glucosidase"/>
    <property type="match status" value="1"/>
</dbReference>
<dbReference type="SUPFAM" id="SSF52279">
    <property type="entry name" value="Beta-D-glucan exohydrolase, C-terminal domain"/>
    <property type="match status" value="1"/>
</dbReference>
<dbReference type="EMBL" id="FNNJ01000011">
    <property type="protein sequence ID" value="SDX89643.1"/>
    <property type="molecule type" value="Genomic_DNA"/>
</dbReference>
<organism evidence="8 9">
    <name type="scientific">Lutibacter oricola</name>
    <dbReference type="NCBI Taxonomy" id="762486"/>
    <lineage>
        <taxon>Bacteria</taxon>
        <taxon>Pseudomonadati</taxon>
        <taxon>Bacteroidota</taxon>
        <taxon>Flavobacteriia</taxon>
        <taxon>Flavobacteriales</taxon>
        <taxon>Flavobacteriaceae</taxon>
        <taxon>Lutibacter</taxon>
    </lineage>
</organism>
<dbReference type="OrthoDB" id="9805821at2"/>
<evidence type="ECO:0000259" key="7">
    <source>
        <dbReference type="SMART" id="SM01217"/>
    </source>
</evidence>
<keyword evidence="4" id="KW-0732">Signal</keyword>
<dbReference type="STRING" id="762486.SAMN05444411_11132"/>
<gene>
    <name evidence="8" type="ORF">SAMN05444411_11132</name>
</gene>
<name>A0A1H3FEW4_9FLAO</name>
<evidence type="ECO:0000256" key="4">
    <source>
        <dbReference type="ARBA" id="ARBA00022729"/>
    </source>
</evidence>
<dbReference type="SMART" id="SM01217">
    <property type="entry name" value="Fn3_like"/>
    <property type="match status" value="1"/>
</dbReference>
<dbReference type="EC" id="3.2.1.21" evidence="3"/>
<evidence type="ECO:0000256" key="1">
    <source>
        <dbReference type="ARBA" id="ARBA00000448"/>
    </source>
</evidence>
<dbReference type="Proteomes" id="UP000199595">
    <property type="component" value="Unassembled WGS sequence"/>
</dbReference>
<keyword evidence="5" id="KW-0378">Hydrolase</keyword>
<comment type="catalytic activity">
    <reaction evidence="1">
        <text>Hydrolysis of terminal, non-reducing beta-D-glucosyl residues with release of beta-D-glucose.</text>
        <dbReference type="EC" id="3.2.1.21"/>
    </reaction>
</comment>
<protein>
    <recommendedName>
        <fullName evidence="3">beta-glucosidase</fullName>
        <ecNumber evidence="3">3.2.1.21</ecNumber>
    </recommendedName>
</protein>
<dbReference type="Pfam" id="PF01915">
    <property type="entry name" value="Glyco_hydro_3_C"/>
    <property type="match status" value="1"/>
</dbReference>
<sequence>MTYIFKKSYQLLLVAFVLLVACNQKDNKPKNTKVDSLISKMTLEEKVGQMTQITLSVFYKKGVLQEEKLKEYIVKNGVGSLLNVDGSVPFSVEEWHELITKIQDYAKESRLQIPVLYGIDAIHGATYTEGATLFPHNIGLAASRNPKLAFEIAEITAKEVRASGIRWNFDPVLGVGKQPLWPRFEETFGEDVLLVSEFGTQVIKGYEKDNLKSNTNVASCMKHFLGYTVPQSGKDRTPAYIPDIVLRETFMPPFKKAVETGSPTIMINSGSINGIPVHINKYLLTDLLKNEWGFKGFVVTDWEDIMYLHKEHKVAKNNKDAVKMAINAGVDMSMVPNKLDFYHDLIELVNEGEVSMDRIDDAVRRILKVKFDLGLFDNPYPEKEAVANFGLASYKETALKTAEQSMTLLKNKSINNKPILPLSKNSKVLIAGPAANSLATLHGSWSYTWQGDREHLYAESTLTIKEAIEIKIGKENVTCVAPNKFQKITTSEIKSVTQKAKNVDCIILCLGEISYAETKGNIDDLELSKDQITLAKAAIATNKPVILVLTEGRPRIVNEFIEGIDGVLMAYRPGSQGANAITNVLFGDYNPSGKLPFSYPKYSGNLLNYDAPVRNIKTYKPQWAFGEGLSYTLFEYDEIELSSKTLKENESLTVKVKVTNTGKVDGDLVIDLFVKDLVASVIPPMKKLRKFNRIHLKARASKIVEFILNKDDLSFINANLERVTEDGEFEILIGDKSAKFIFVKN</sequence>
<dbReference type="Gene3D" id="2.60.40.10">
    <property type="entry name" value="Immunoglobulins"/>
    <property type="match status" value="1"/>
</dbReference>
<evidence type="ECO:0000313" key="9">
    <source>
        <dbReference type="Proteomes" id="UP000199595"/>
    </source>
</evidence>
<dbReference type="Pfam" id="PF00933">
    <property type="entry name" value="Glyco_hydro_3"/>
    <property type="match status" value="1"/>
</dbReference>
<dbReference type="InterPro" id="IPR036881">
    <property type="entry name" value="Glyco_hydro_3_C_sf"/>
</dbReference>
<proteinExistence type="inferred from homology"/>
<dbReference type="InterPro" id="IPR013783">
    <property type="entry name" value="Ig-like_fold"/>
</dbReference>